<feature type="chain" id="PRO_5046177492" description="Helicase C-terminal domain-containing protein" evidence="3">
    <location>
        <begin position="20"/>
        <end position="355"/>
    </location>
</feature>
<dbReference type="PANTHER" id="PTHR45865:SF1">
    <property type="entry name" value="E3 UBIQUITIN-PROTEIN LIGASE SHPRH"/>
    <property type="match status" value="1"/>
</dbReference>
<dbReference type="Proteomes" id="UP001642484">
    <property type="component" value="Unassembled WGS sequence"/>
</dbReference>
<evidence type="ECO:0000256" key="1">
    <source>
        <dbReference type="ARBA" id="ARBA00022801"/>
    </source>
</evidence>
<sequence>MFSKLVIFIQISVVFGIRADTFSNTSVHVTECAEWYEGLPKKWKIWKLGFVGGCLFLGGACENQKQSCHKCTEFYQHDLAKGNAQKLQEIIDSWKVDLLSCAQRLETLKVEVTEKADSLDSFQDSLQATQAQQLPEHTEHEGSQFAKYGSKIEMCEDATSKLICFVQWEDLKRKVPHVTLHGGAFHSPDGAEVPRFQYDYEGPRMLLLSLEESASGTNLTAANHVLIVHPMQAESKEEAVAFEMQAVGRVRRPGQQKKIYIWRFVTCDTIEQTITEEHQRELWLRQKETVPPLSLPAAQDPESDEECEESAPATSSEVRSFFTVMSRWLPTRAGHATSRRPCPCSLELQQSQLQG</sequence>
<comment type="caution">
    <text evidence="4">The sequence shown here is derived from an EMBL/GenBank/DDBJ whole genome shotgun (WGS) entry which is preliminary data.</text>
</comment>
<dbReference type="InterPro" id="IPR052583">
    <property type="entry name" value="ATP-helicase/E3_Ub-Ligase"/>
</dbReference>
<protein>
    <recommendedName>
        <fullName evidence="6">Helicase C-terminal domain-containing protein</fullName>
    </recommendedName>
</protein>
<keyword evidence="5" id="KW-1185">Reference proteome</keyword>
<reference evidence="4 5" key="1">
    <citation type="submission" date="2024-02" db="EMBL/GenBank/DDBJ databases">
        <authorList>
            <person name="Chen Y."/>
            <person name="Shah S."/>
            <person name="Dougan E. K."/>
            <person name="Thang M."/>
            <person name="Chan C."/>
        </authorList>
    </citation>
    <scope>NUCLEOTIDE SEQUENCE [LARGE SCALE GENOMIC DNA]</scope>
</reference>
<proteinExistence type="predicted"/>
<organism evidence="4 5">
    <name type="scientific">Durusdinium trenchii</name>
    <dbReference type="NCBI Taxonomy" id="1381693"/>
    <lineage>
        <taxon>Eukaryota</taxon>
        <taxon>Sar</taxon>
        <taxon>Alveolata</taxon>
        <taxon>Dinophyceae</taxon>
        <taxon>Suessiales</taxon>
        <taxon>Symbiodiniaceae</taxon>
        <taxon>Durusdinium</taxon>
    </lineage>
</organism>
<name>A0ABP0PMD5_9DINO</name>
<keyword evidence="3" id="KW-0732">Signal</keyword>
<evidence type="ECO:0000313" key="5">
    <source>
        <dbReference type="Proteomes" id="UP001642484"/>
    </source>
</evidence>
<dbReference type="PANTHER" id="PTHR45865">
    <property type="entry name" value="E3 UBIQUITIN-PROTEIN LIGASE SHPRH FAMILY MEMBER"/>
    <property type="match status" value="1"/>
</dbReference>
<feature type="region of interest" description="Disordered" evidence="2">
    <location>
        <begin position="292"/>
        <end position="318"/>
    </location>
</feature>
<dbReference type="CDD" id="cd18793">
    <property type="entry name" value="SF2_C_SNF"/>
    <property type="match status" value="1"/>
</dbReference>
<dbReference type="InterPro" id="IPR049730">
    <property type="entry name" value="SNF2/RAD54-like_C"/>
</dbReference>
<evidence type="ECO:0000256" key="3">
    <source>
        <dbReference type="SAM" id="SignalP"/>
    </source>
</evidence>
<dbReference type="InterPro" id="IPR027417">
    <property type="entry name" value="P-loop_NTPase"/>
</dbReference>
<dbReference type="EMBL" id="CAXAMN010023250">
    <property type="protein sequence ID" value="CAK9076159.1"/>
    <property type="molecule type" value="Genomic_DNA"/>
</dbReference>
<accession>A0ABP0PMD5</accession>
<dbReference type="SUPFAM" id="SSF52540">
    <property type="entry name" value="P-loop containing nucleoside triphosphate hydrolases"/>
    <property type="match status" value="1"/>
</dbReference>
<evidence type="ECO:0000256" key="2">
    <source>
        <dbReference type="SAM" id="MobiDB-lite"/>
    </source>
</evidence>
<gene>
    <name evidence="4" type="ORF">CCMP2556_LOCUS37508</name>
</gene>
<evidence type="ECO:0000313" key="4">
    <source>
        <dbReference type="EMBL" id="CAK9076159.1"/>
    </source>
</evidence>
<keyword evidence="1" id="KW-0378">Hydrolase</keyword>
<dbReference type="Gene3D" id="3.40.50.300">
    <property type="entry name" value="P-loop containing nucleotide triphosphate hydrolases"/>
    <property type="match status" value="1"/>
</dbReference>
<evidence type="ECO:0008006" key="6">
    <source>
        <dbReference type="Google" id="ProtNLM"/>
    </source>
</evidence>
<feature type="signal peptide" evidence="3">
    <location>
        <begin position="1"/>
        <end position="19"/>
    </location>
</feature>